<dbReference type="PROSITE" id="PS50109">
    <property type="entry name" value="HIS_KIN"/>
    <property type="match status" value="1"/>
</dbReference>
<dbReference type="InterPro" id="IPR005467">
    <property type="entry name" value="His_kinase_dom"/>
</dbReference>
<name>A0ABQ5U1L9_9PROT</name>
<feature type="compositionally biased region" description="Basic residues" evidence="5">
    <location>
        <begin position="353"/>
        <end position="362"/>
    </location>
</feature>
<evidence type="ECO:0000256" key="1">
    <source>
        <dbReference type="ARBA" id="ARBA00000085"/>
    </source>
</evidence>
<evidence type="ECO:0000313" key="8">
    <source>
        <dbReference type="Proteomes" id="UP001161409"/>
    </source>
</evidence>
<dbReference type="Pfam" id="PF02518">
    <property type="entry name" value="HATPase_c"/>
    <property type="match status" value="1"/>
</dbReference>
<evidence type="ECO:0000313" key="7">
    <source>
        <dbReference type="EMBL" id="GLQ06060.1"/>
    </source>
</evidence>
<dbReference type="PANTHER" id="PTHR42878:SF14">
    <property type="entry name" value="OSMOLARITY TWO-COMPONENT SYSTEM PROTEIN SSK1"/>
    <property type="match status" value="1"/>
</dbReference>
<dbReference type="SMART" id="SM00387">
    <property type="entry name" value="HATPase_c"/>
    <property type="match status" value="1"/>
</dbReference>
<reference evidence="7" key="1">
    <citation type="journal article" date="2014" name="Int. J. Syst. Evol. Microbiol.">
        <title>Complete genome of a new Firmicutes species belonging to the dominant human colonic microbiota ('Ruminococcus bicirculans') reveals two chromosomes and a selective capacity to utilize plant glucans.</title>
        <authorList>
            <consortium name="NISC Comparative Sequencing Program"/>
            <person name="Wegmann U."/>
            <person name="Louis P."/>
            <person name="Goesmann A."/>
            <person name="Henrissat B."/>
            <person name="Duncan S.H."/>
            <person name="Flint H.J."/>
        </authorList>
    </citation>
    <scope>NUCLEOTIDE SEQUENCE</scope>
    <source>
        <strain evidence="7">NBRC 103408</strain>
    </source>
</reference>
<keyword evidence="4" id="KW-0418">Kinase</keyword>
<dbReference type="PANTHER" id="PTHR42878">
    <property type="entry name" value="TWO-COMPONENT HISTIDINE KINASE"/>
    <property type="match status" value="1"/>
</dbReference>
<dbReference type="RefSeq" id="WP_169562183.1">
    <property type="nucleotide sequence ID" value="NZ_BSNF01000004.1"/>
</dbReference>
<dbReference type="SUPFAM" id="SSF55874">
    <property type="entry name" value="ATPase domain of HSP90 chaperone/DNA topoisomerase II/histidine kinase"/>
    <property type="match status" value="1"/>
</dbReference>
<keyword evidence="8" id="KW-1185">Reference proteome</keyword>
<evidence type="ECO:0000256" key="5">
    <source>
        <dbReference type="SAM" id="MobiDB-lite"/>
    </source>
</evidence>
<evidence type="ECO:0000256" key="3">
    <source>
        <dbReference type="ARBA" id="ARBA00022679"/>
    </source>
</evidence>
<reference evidence="7" key="2">
    <citation type="submission" date="2023-01" db="EMBL/GenBank/DDBJ databases">
        <title>Draft genome sequence of Sneathiella chinensis strain NBRC 103408.</title>
        <authorList>
            <person name="Sun Q."/>
            <person name="Mori K."/>
        </authorList>
    </citation>
    <scope>NUCLEOTIDE SEQUENCE</scope>
    <source>
        <strain evidence="7">NBRC 103408</strain>
    </source>
</reference>
<dbReference type="EMBL" id="BSNF01000004">
    <property type="protein sequence ID" value="GLQ06060.1"/>
    <property type="molecule type" value="Genomic_DNA"/>
</dbReference>
<dbReference type="EC" id="2.7.13.3" evidence="2"/>
<evidence type="ECO:0000256" key="2">
    <source>
        <dbReference type="ARBA" id="ARBA00012438"/>
    </source>
</evidence>
<feature type="region of interest" description="Disordered" evidence="5">
    <location>
        <begin position="341"/>
        <end position="362"/>
    </location>
</feature>
<evidence type="ECO:0000256" key="4">
    <source>
        <dbReference type="ARBA" id="ARBA00022777"/>
    </source>
</evidence>
<comment type="caution">
    <text evidence="7">The sequence shown here is derived from an EMBL/GenBank/DDBJ whole genome shotgun (WGS) entry which is preliminary data.</text>
</comment>
<dbReference type="Proteomes" id="UP001161409">
    <property type="component" value="Unassembled WGS sequence"/>
</dbReference>
<comment type="catalytic activity">
    <reaction evidence="1">
        <text>ATP + protein L-histidine = ADP + protein N-phospho-L-histidine.</text>
        <dbReference type="EC" id="2.7.13.3"/>
    </reaction>
</comment>
<dbReference type="PRINTS" id="PR00344">
    <property type="entry name" value="BCTRLSENSOR"/>
</dbReference>
<dbReference type="Gene3D" id="3.30.565.10">
    <property type="entry name" value="Histidine kinase-like ATPase, C-terminal domain"/>
    <property type="match status" value="1"/>
</dbReference>
<sequence length="362" mass="41233">MLAFSTIIVRSGEDFEYLDGTLFSLPVELKDQHRIQQYLKIEKLGWSKSEFGYMALVKVDNLGNKYIIPGLFLKECDRPTKKIHGYTAQFTKGQVEEYLDQHLNRLSDIRNTSEGELTSLVHDLRHLSSSIYHSALEADEAAKKVGEVAIRDRIRTIIASQTMLKVRIDYLDFSNSIERFEEDEEIPVYSRVDKVIRCFGANARHKQIKITLTGVSFRLAEGPNILDIVPYTLIENAIKYAPERTNITVKITDTDTTTNVTISSLGPIFENGEQTRIFERGFRGKNAIKVRINGTGLGLSVARSVIETFNGRIWVKQSDESQTINNTQYAETEFLFSLPTSGEDIQRKQKAESRRKKQSQPL</sequence>
<protein>
    <recommendedName>
        <fullName evidence="2">histidine kinase</fullName>
        <ecNumber evidence="2">2.7.13.3</ecNumber>
    </recommendedName>
</protein>
<proteinExistence type="predicted"/>
<feature type="domain" description="Histidine kinase" evidence="6">
    <location>
        <begin position="119"/>
        <end position="342"/>
    </location>
</feature>
<dbReference type="InterPro" id="IPR004358">
    <property type="entry name" value="Sig_transdc_His_kin-like_C"/>
</dbReference>
<gene>
    <name evidence="7" type="ORF">GCM10007924_12810</name>
</gene>
<keyword evidence="3" id="KW-0808">Transferase</keyword>
<dbReference type="InterPro" id="IPR050351">
    <property type="entry name" value="BphY/WalK/GraS-like"/>
</dbReference>
<accession>A0ABQ5U1L9</accession>
<organism evidence="7 8">
    <name type="scientific">Sneathiella chinensis</name>
    <dbReference type="NCBI Taxonomy" id="349750"/>
    <lineage>
        <taxon>Bacteria</taxon>
        <taxon>Pseudomonadati</taxon>
        <taxon>Pseudomonadota</taxon>
        <taxon>Alphaproteobacteria</taxon>
        <taxon>Sneathiellales</taxon>
        <taxon>Sneathiellaceae</taxon>
        <taxon>Sneathiella</taxon>
    </lineage>
</organism>
<evidence type="ECO:0000259" key="6">
    <source>
        <dbReference type="PROSITE" id="PS50109"/>
    </source>
</evidence>
<dbReference type="InterPro" id="IPR036890">
    <property type="entry name" value="HATPase_C_sf"/>
</dbReference>
<dbReference type="InterPro" id="IPR003594">
    <property type="entry name" value="HATPase_dom"/>
</dbReference>